<protein>
    <submittedName>
        <fullName evidence="2">Uncharacterized protein</fullName>
    </submittedName>
</protein>
<dbReference type="EMBL" id="JARBJD010000097">
    <property type="protein sequence ID" value="KAK2952945.1"/>
    <property type="molecule type" value="Genomic_DNA"/>
</dbReference>
<evidence type="ECO:0000313" key="3">
    <source>
        <dbReference type="Proteomes" id="UP001281761"/>
    </source>
</evidence>
<organism evidence="2 3">
    <name type="scientific">Blattamonas nauphoetae</name>
    <dbReference type="NCBI Taxonomy" id="2049346"/>
    <lineage>
        <taxon>Eukaryota</taxon>
        <taxon>Metamonada</taxon>
        <taxon>Preaxostyla</taxon>
        <taxon>Oxymonadida</taxon>
        <taxon>Blattamonas</taxon>
    </lineage>
</organism>
<accession>A0ABQ9XRN9</accession>
<feature type="region of interest" description="Disordered" evidence="1">
    <location>
        <begin position="210"/>
        <end position="235"/>
    </location>
</feature>
<comment type="caution">
    <text evidence="2">The sequence shown here is derived from an EMBL/GenBank/DDBJ whole genome shotgun (WGS) entry which is preliminary data.</text>
</comment>
<dbReference type="Proteomes" id="UP001281761">
    <property type="component" value="Unassembled WGS sequence"/>
</dbReference>
<proteinExistence type="predicted"/>
<feature type="region of interest" description="Disordered" evidence="1">
    <location>
        <begin position="119"/>
        <end position="143"/>
    </location>
</feature>
<evidence type="ECO:0000256" key="1">
    <source>
        <dbReference type="SAM" id="MobiDB-lite"/>
    </source>
</evidence>
<feature type="compositionally biased region" description="Basic residues" evidence="1">
    <location>
        <begin position="121"/>
        <end position="138"/>
    </location>
</feature>
<keyword evidence="3" id="KW-1185">Reference proteome</keyword>
<feature type="compositionally biased region" description="Basic and acidic residues" evidence="1">
    <location>
        <begin position="226"/>
        <end position="235"/>
    </location>
</feature>
<sequence length="235" mass="26444">MAITTVNCLRPGRSRMLRERGNGLLKYNHDQLQKEDRTCHGHTVAETESEASESKENVVQRIYKCSSDSIRVHANGVGVDDSDKKERFGGVGQDGVKTLEDTLIRAISSFLQQEAAFMNKRAQRERRTTRRRDRRKRMGTMSGRVKVKAKCTFSSHFGREKASRKAMRAKFHCSTPFNSIVGERVTIIQIEHGVTQSTGSQDSARAWLREEGKGADTQRVNATREGGVEERCAAK</sequence>
<name>A0ABQ9XRN9_9EUKA</name>
<reference evidence="2 3" key="1">
    <citation type="journal article" date="2022" name="bioRxiv">
        <title>Genomics of Preaxostyla Flagellates Illuminates Evolutionary Transitions and the Path Towards Mitochondrial Loss.</title>
        <authorList>
            <person name="Novak L.V.F."/>
            <person name="Treitli S.C."/>
            <person name="Pyrih J."/>
            <person name="Halakuc P."/>
            <person name="Pipaliya S.V."/>
            <person name="Vacek V."/>
            <person name="Brzon O."/>
            <person name="Soukal P."/>
            <person name="Eme L."/>
            <person name="Dacks J.B."/>
            <person name="Karnkowska A."/>
            <person name="Elias M."/>
            <person name="Hampl V."/>
        </authorList>
    </citation>
    <scope>NUCLEOTIDE SEQUENCE [LARGE SCALE GENOMIC DNA]</scope>
    <source>
        <strain evidence="2">NAU3</strain>
        <tissue evidence="2">Gut</tissue>
    </source>
</reference>
<gene>
    <name evidence="2" type="ORF">BLNAU_12121</name>
</gene>
<evidence type="ECO:0000313" key="2">
    <source>
        <dbReference type="EMBL" id="KAK2952945.1"/>
    </source>
</evidence>